<dbReference type="AlphaFoldDB" id="A0AA40DAP5"/>
<name>A0AA40DAP5_9PEZI</name>
<dbReference type="Gene3D" id="2.60.120.10">
    <property type="entry name" value="Jelly Rolls"/>
    <property type="match status" value="1"/>
</dbReference>
<sequence length="307" mass="32963">MHHCLAVVLAVAVARTLALPHPQTGDSGENDGPVGGPEPPTPTVTASRGSLRGDSCFLEGNAPLPDPDMSDSAIVLNPGFVNDQGADAKLGLYLDFNSAYPPQPVRGDNGATDPGPRTHDYEKLNPDLFAPPGTDADDMPNLMWPMGLSHNRPGTDMRLLPMPIGDFTEDGTFLVSKLFLRNPVEVLSKGLRAGVGAFKDTPKDQLYIFNGTPAPKNISKQSITSSAGSIHGNGSITYHWSQQKPFEVPGGSIKILDPATFPVAKMFSPCRHHGDAYRRRKREFPPRSSAKVQTMQPLSSTAEKMEA</sequence>
<feature type="signal peptide" evidence="2">
    <location>
        <begin position="1"/>
        <end position="18"/>
    </location>
</feature>
<evidence type="ECO:0000313" key="3">
    <source>
        <dbReference type="EMBL" id="KAK0668097.1"/>
    </source>
</evidence>
<dbReference type="SUPFAM" id="SSF51182">
    <property type="entry name" value="RmlC-like cupins"/>
    <property type="match status" value="1"/>
</dbReference>
<feature type="region of interest" description="Disordered" evidence="1">
    <location>
        <begin position="20"/>
        <end position="54"/>
    </location>
</feature>
<evidence type="ECO:0000313" key="4">
    <source>
        <dbReference type="Proteomes" id="UP001174997"/>
    </source>
</evidence>
<proteinExistence type="predicted"/>
<feature type="chain" id="PRO_5041464551" evidence="2">
    <location>
        <begin position="19"/>
        <end position="307"/>
    </location>
</feature>
<dbReference type="Proteomes" id="UP001174997">
    <property type="component" value="Unassembled WGS sequence"/>
</dbReference>
<dbReference type="InterPro" id="IPR014710">
    <property type="entry name" value="RmlC-like_jellyroll"/>
</dbReference>
<gene>
    <name evidence="3" type="ORF">QBC41DRAFT_337915</name>
</gene>
<reference evidence="3" key="1">
    <citation type="submission" date="2023-06" db="EMBL/GenBank/DDBJ databases">
        <title>Genome-scale phylogeny and comparative genomics of the fungal order Sordariales.</title>
        <authorList>
            <consortium name="Lawrence Berkeley National Laboratory"/>
            <person name="Hensen N."/>
            <person name="Bonometti L."/>
            <person name="Westerberg I."/>
            <person name="Brannstrom I.O."/>
            <person name="Guillou S."/>
            <person name="Cros-Aarteil S."/>
            <person name="Calhoun S."/>
            <person name="Haridas S."/>
            <person name="Kuo A."/>
            <person name="Mondo S."/>
            <person name="Pangilinan J."/>
            <person name="Riley R."/>
            <person name="Labutti K."/>
            <person name="Andreopoulos B."/>
            <person name="Lipzen A."/>
            <person name="Chen C."/>
            <person name="Yanf M."/>
            <person name="Daum C."/>
            <person name="Ng V."/>
            <person name="Clum A."/>
            <person name="Steindorff A."/>
            <person name="Ohm R."/>
            <person name="Martin F."/>
            <person name="Silar P."/>
            <person name="Natvig D."/>
            <person name="Lalanne C."/>
            <person name="Gautier V."/>
            <person name="Ament-Velasquez S.L."/>
            <person name="Kruys A."/>
            <person name="Hutchinson M.I."/>
            <person name="Powell A.J."/>
            <person name="Barry K."/>
            <person name="Miller A.N."/>
            <person name="Grigoriev I.V."/>
            <person name="Debuchy R."/>
            <person name="Gladieux P."/>
            <person name="Thoren M.H."/>
            <person name="Johannesson H."/>
        </authorList>
    </citation>
    <scope>NUCLEOTIDE SEQUENCE</scope>
    <source>
        <strain evidence="3">CBS 307.81</strain>
    </source>
</reference>
<comment type="caution">
    <text evidence="3">The sequence shown here is derived from an EMBL/GenBank/DDBJ whole genome shotgun (WGS) entry which is preliminary data.</text>
</comment>
<keyword evidence="4" id="KW-1185">Reference proteome</keyword>
<dbReference type="EMBL" id="JAULSY010000062">
    <property type="protein sequence ID" value="KAK0668097.1"/>
    <property type="molecule type" value="Genomic_DNA"/>
</dbReference>
<evidence type="ECO:0000256" key="2">
    <source>
        <dbReference type="SAM" id="SignalP"/>
    </source>
</evidence>
<accession>A0AA40DAP5</accession>
<evidence type="ECO:0000256" key="1">
    <source>
        <dbReference type="SAM" id="MobiDB-lite"/>
    </source>
</evidence>
<feature type="region of interest" description="Disordered" evidence="1">
    <location>
        <begin position="280"/>
        <end position="307"/>
    </location>
</feature>
<protein>
    <submittedName>
        <fullName evidence="3">Uncharacterized protein</fullName>
    </submittedName>
</protein>
<keyword evidence="2" id="KW-0732">Signal</keyword>
<dbReference type="InterPro" id="IPR011051">
    <property type="entry name" value="RmlC_Cupin_sf"/>
</dbReference>
<organism evidence="3 4">
    <name type="scientific">Cercophora samala</name>
    <dbReference type="NCBI Taxonomy" id="330535"/>
    <lineage>
        <taxon>Eukaryota</taxon>
        <taxon>Fungi</taxon>
        <taxon>Dikarya</taxon>
        <taxon>Ascomycota</taxon>
        <taxon>Pezizomycotina</taxon>
        <taxon>Sordariomycetes</taxon>
        <taxon>Sordariomycetidae</taxon>
        <taxon>Sordariales</taxon>
        <taxon>Lasiosphaeriaceae</taxon>
        <taxon>Cercophora</taxon>
    </lineage>
</organism>
<feature type="compositionally biased region" description="Polar residues" evidence="1">
    <location>
        <begin position="290"/>
        <end position="307"/>
    </location>
</feature>